<evidence type="ECO:0000256" key="2">
    <source>
        <dbReference type="SAM" id="Phobius"/>
    </source>
</evidence>
<comment type="caution">
    <text evidence="3">The sequence shown here is derived from an EMBL/GenBank/DDBJ whole genome shotgun (WGS) entry which is preliminary data.</text>
</comment>
<keyword evidence="2" id="KW-0812">Transmembrane</keyword>
<keyword evidence="2" id="KW-1133">Transmembrane helix</keyword>
<accession>A0AAD7A4V2</accession>
<protein>
    <submittedName>
        <fullName evidence="3">Uncharacterized protein</fullName>
    </submittedName>
</protein>
<gene>
    <name evidence="3" type="ORF">DFH08DRAFT_958582</name>
</gene>
<dbReference type="Proteomes" id="UP001218218">
    <property type="component" value="Unassembled WGS sequence"/>
</dbReference>
<evidence type="ECO:0000313" key="4">
    <source>
        <dbReference type="Proteomes" id="UP001218218"/>
    </source>
</evidence>
<feature type="transmembrane region" description="Helical" evidence="2">
    <location>
        <begin position="144"/>
        <end position="166"/>
    </location>
</feature>
<evidence type="ECO:0000313" key="3">
    <source>
        <dbReference type="EMBL" id="KAJ7349605.1"/>
    </source>
</evidence>
<keyword evidence="2" id="KW-0472">Membrane</keyword>
<dbReference type="AlphaFoldDB" id="A0AAD7A4V2"/>
<keyword evidence="4" id="KW-1185">Reference proteome</keyword>
<proteinExistence type="predicted"/>
<sequence length="241" mass="27021">MATQIEIVTNDSTTHRDNMVQRSTTDIFGDLDQWEVYFADLAPPLLTKVFQNMFHSLYHVIRMELGIILENQIYSSPAMFMDTISDVRNEDIPDGLGSIASVSRSSTSDEALMAEWANTVRDFNKSDRVPVINYLRPVPRLKPLGAAVTSIFVSTFAMLSALWTVFSLVTGAFARLHEGRHSPNHGNSESRSSESENTTAIMKEWDMSEDSLVPPEKNADAPWHTPFKGLRLDVDKNIGQI</sequence>
<organism evidence="3 4">
    <name type="scientific">Mycena albidolilacea</name>
    <dbReference type="NCBI Taxonomy" id="1033008"/>
    <lineage>
        <taxon>Eukaryota</taxon>
        <taxon>Fungi</taxon>
        <taxon>Dikarya</taxon>
        <taxon>Basidiomycota</taxon>
        <taxon>Agaricomycotina</taxon>
        <taxon>Agaricomycetes</taxon>
        <taxon>Agaricomycetidae</taxon>
        <taxon>Agaricales</taxon>
        <taxon>Marasmiineae</taxon>
        <taxon>Mycenaceae</taxon>
        <taxon>Mycena</taxon>
    </lineage>
</organism>
<feature type="region of interest" description="Disordered" evidence="1">
    <location>
        <begin position="179"/>
        <end position="198"/>
    </location>
</feature>
<reference evidence="3" key="1">
    <citation type="submission" date="2023-03" db="EMBL/GenBank/DDBJ databases">
        <title>Massive genome expansion in bonnet fungi (Mycena s.s.) driven by repeated elements and novel gene families across ecological guilds.</title>
        <authorList>
            <consortium name="Lawrence Berkeley National Laboratory"/>
            <person name="Harder C.B."/>
            <person name="Miyauchi S."/>
            <person name="Viragh M."/>
            <person name="Kuo A."/>
            <person name="Thoen E."/>
            <person name="Andreopoulos B."/>
            <person name="Lu D."/>
            <person name="Skrede I."/>
            <person name="Drula E."/>
            <person name="Henrissat B."/>
            <person name="Morin E."/>
            <person name="Kohler A."/>
            <person name="Barry K."/>
            <person name="LaButti K."/>
            <person name="Morin E."/>
            <person name="Salamov A."/>
            <person name="Lipzen A."/>
            <person name="Mereny Z."/>
            <person name="Hegedus B."/>
            <person name="Baldrian P."/>
            <person name="Stursova M."/>
            <person name="Weitz H."/>
            <person name="Taylor A."/>
            <person name="Grigoriev I.V."/>
            <person name="Nagy L.G."/>
            <person name="Martin F."/>
            <person name="Kauserud H."/>
        </authorList>
    </citation>
    <scope>NUCLEOTIDE SEQUENCE</scope>
    <source>
        <strain evidence="3">CBHHK002</strain>
    </source>
</reference>
<evidence type="ECO:0000256" key="1">
    <source>
        <dbReference type="SAM" id="MobiDB-lite"/>
    </source>
</evidence>
<dbReference type="EMBL" id="JARIHO010000015">
    <property type="protein sequence ID" value="KAJ7349605.1"/>
    <property type="molecule type" value="Genomic_DNA"/>
</dbReference>
<name>A0AAD7A4V2_9AGAR</name>